<gene>
    <name evidence="3" type="ORF">EH55_07160</name>
</gene>
<proteinExistence type="predicted"/>
<evidence type="ECO:0000259" key="2">
    <source>
        <dbReference type="Pfam" id="PF01266"/>
    </source>
</evidence>
<dbReference type="STRING" id="2754.EH55_07160"/>
<dbReference type="InterPro" id="IPR036188">
    <property type="entry name" value="FAD/NAD-bd_sf"/>
</dbReference>
<name>A0A073IQ74_9BACT</name>
<evidence type="ECO:0000313" key="4">
    <source>
        <dbReference type="Proteomes" id="UP000027665"/>
    </source>
</evidence>
<sequence>MTIKTADVIIVGGGVHGASTAYELAKAGVKTALFEQMYLGFGGSGRCAAGLRQHFGTETNLRMAKYNLQVLPTLEEELDTGMKLEFTQWGYMWVAYADSVLAQLQKNVDLQKSLDIPSEMLTPAEIHKRWPYLNLEGIVGAAFCGEDGHINPQTMTLAYGYAARRLGATIKTYTPVAKLLAENGRIKGIVTESGEEWHAPKVLLCAGAWSTPLAKTVGVDLPVYPERHNCLITEPVEVFECPMVLCLDDGAYFKQCPNGTFLLGRDDQDEPHTVEAGNSAKFLEGVTTSVLKRIPALKGVRVVHQWSGAYDNTPDHNAIIDWAPVGGLLLDCGWSGHGFQFGPSGGRVCKELLMGEKPFVDLHRFRLSRFAENDLFFEPAFI</sequence>
<dbReference type="SUPFAM" id="SSF51905">
    <property type="entry name" value="FAD/NAD(P)-binding domain"/>
    <property type="match status" value="1"/>
</dbReference>
<dbReference type="AlphaFoldDB" id="A0A073IQ74"/>
<dbReference type="PANTHER" id="PTHR13847:SF287">
    <property type="entry name" value="FAD-DEPENDENT OXIDOREDUCTASE DOMAIN-CONTAINING PROTEIN 1"/>
    <property type="match status" value="1"/>
</dbReference>
<dbReference type="SUPFAM" id="SSF54373">
    <property type="entry name" value="FAD-linked reductases, C-terminal domain"/>
    <property type="match status" value="1"/>
</dbReference>
<evidence type="ECO:0000313" key="3">
    <source>
        <dbReference type="EMBL" id="KEJ91745.1"/>
    </source>
</evidence>
<comment type="caution">
    <text evidence="3">The sequence shown here is derived from an EMBL/GenBank/DDBJ whole genome shotgun (WGS) entry which is preliminary data.</text>
</comment>
<dbReference type="eggNOG" id="COG0665">
    <property type="taxonomic scope" value="Bacteria"/>
</dbReference>
<evidence type="ECO:0000256" key="1">
    <source>
        <dbReference type="ARBA" id="ARBA00023002"/>
    </source>
</evidence>
<dbReference type="PANTHER" id="PTHR13847">
    <property type="entry name" value="SARCOSINE DEHYDROGENASE-RELATED"/>
    <property type="match status" value="1"/>
</dbReference>
<dbReference type="RefSeq" id="WP_037977066.1">
    <property type="nucleotide sequence ID" value="NZ_CAMETI010000068.1"/>
</dbReference>
<feature type="domain" description="FAD dependent oxidoreductase" evidence="2">
    <location>
        <begin position="7"/>
        <end position="349"/>
    </location>
</feature>
<protein>
    <submittedName>
        <fullName evidence="3">FAD-dependent oxidoreductase</fullName>
    </submittedName>
</protein>
<keyword evidence="4" id="KW-1185">Reference proteome</keyword>
<dbReference type="EMBL" id="JMKI01000037">
    <property type="protein sequence ID" value="KEJ91745.1"/>
    <property type="molecule type" value="Genomic_DNA"/>
</dbReference>
<dbReference type="Proteomes" id="UP000027665">
    <property type="component" value="Unassembled WGS sequence"/>
</dbReference>
<dbReference type="Pfam" id="PF01266">
    <property type="entry name" value="DAO"/>
    <property type="match status" value="1"/>
</dbReference>
<organism evidence="3 4">
    <name type="scientific">Synergistes jonesii</name>
    <dbReference type="NCBI Taxonomy" id="2754"/>
    <lineage>
        <taxon>Bacteria</taxon>
        <taxon>Thermotogati</taxon>
        <taxon>Synergistota</taxon>
        <taxon>Synergistia</taxon>
        <taxon>Synergistales</taxon>
        <taxon>Synergistaceae</taxon>
        <taxon>Synergistes</taxon>
    </lineage>
</organism>
<dbReference type="GO" id="GO:0016491">
    <property type="term" value="F:oxidoreductase activity"/>
    <property type="evidence" value="ECO:0007669"/>
    <property type="project" value="UniProtKB-KW"/>
</dbReference>
<keyword evidence="1" id="KW-0560">Oxidoreductase</keyword>
<dbReference type="Gene3D" id="3.30.9.10">
    <property type="entry name" value="D-Amino Acid Oxidase, subunit A, domain 2"/>
    <property type="match status" value="1"/>
</dbReference>
<dbReference type="InterPro" id="IPR006076">
    <property type="entry name" value="FAD-dep_OxRdtase"/>
</dbReference>
<reference evidence="3 4" key="1">
    <citation type="submission" date="2014-04" db="EMBL/GenBank/DDBJ databases">
        <title>Draft Genome Sequence of Synergistes jonesii.</title>
        <authorList>
            <person name="Coil D.A."/>
            <person name="Eisen J.A."/>
            <person name="Holland-Moritz H.E."/>
        </authorList>
    </citation>
    <scope>NUCLEOTIDE SEQUENCE [LARGE SCALE GENOMIC DNA]</scope>
    <source>
        <strain evidence="3 4">78-1</strain>
    </source>
</reference>
<dbReference type="GO" id="GO:0005737">
    <property type="term" value="C:cytoplasm"/>
    <property type="evidence" value="ECO:0007669"/>
    <property type="project" value="TreeGrafter"/>
</dbReference>
<dbReference type="GeneID" id="90984025"/>
<dbReference type="OrthoDB" id="9794226at2"/>
<accession>A0A073IQ74</accession>
<dbReference type="Gene3D" id="3.50.50.60">
    <property type="entry name" value="FAD/NAD(P)-binding domain"/>
    <property type="match status" value="1"/>
</dbReference>